<proteinExistence type="predicted"/>
<dbReference type="Proteomes" id="UP001388673">
    <property type="component" value="Unassembled WGS sequence"/>
</dbReference>
<evidence type="ECO:0000313" key="2">
    <source>
        <dbReference type="EMBL" id="KAK8870087.1"/>
    </source>
</evidence>
<feature type="region of interest" description="Disordered" evidence="1">
    <location>
        <begin position="1"/>
        <end position="59"/>
    </location>
</feature>
<dbReference type="AlphaFoldDB" id="A0AAW0Z777"/>
<reference evidence="2 3" key="1">
    <citation type="journal article" date="2024" name="bioRxiv">
        <title>Comparative genomics of Cryptococcus and Kwoniella reveals pathogenesis evolution and contrasting karyotype dynamics via intercentromeric recombination or chromosome fusion.</title>
        <authorList>
            <person name="Coelho M.A."/>
            <person name="David-Palma M."/>
            <person name="Shea T."/>
            <person name="Bowers K."/>
            <person name="McGinley-Smith S."/>
            <person name="Mohammad A.W."/>
            <person name="Gnirke A."/>
            <person name="Yurkov A.M."/>
            <person name="Nowrousian M."/>
            <person name="Sun S."/>
            <person name="Cuomo C.A."/>
            <person name="Heitman J."/>
        </authorList>
    </citation>
    <scope>NUCLEOTIDE SEQUENCE [LARGE SCALE GENOMIC DNA]</scope>
    <source>
        <strain evidence="2 3">CBS 13917</strain>
    </source>
</reference>
<keyword evidence="3" id="KW-1185">Reference proteome</keyword>
<gene>
    <name evidence="2" type="ORF">IAR55_000657</name>
</gene>
<dbReference type="KEGG" id="kne:92177917"/>
<dbReference type="RefSeq" id="XP_066806333.1">
    <property type="nucleotide sequence ID" value="XM_066943791.1"/>
</dbReference>
<organism evidence="2 3">
    <name type="scientific">Kwoniella newhampshirensis</name>
    <dbReference type="NCBI Taxonomy" id="1651941"/>
    <lineage>
        <taxon>Eukaryota</taxon>
        <taxon>Fungi</taxon>
        <taxon>Dikarya</taxon>
        <taxon>Basidiomycota</taxon>
        <taxon>Agaricomycotina</taxon>
        <taxon>Tremellomycetes</taxon>
        <taxon>Tremellales</taxon>
        <taxon>Cryptococcaceae</taxon>
        <taxon>Kwoniella</taxon>
    </lineage>
</organism>
<accession>A0AAW0Z777</accession>
<feature type="compositionally biased region" description="Low complexity" evidence="1">
    <location>
        <begin position="8"/>
        <end position="27"/>
    </location>
</feature>
<evidence type="ECO:0000256" key="1">
    <source>
        <dbReference type="SAM" id="MobiDB-lite"/>
    </source>
</evidence>
<sequence length="136" mass="14744">MGRFDWFTSASSPSSSSPSNATISPSSYANNTAKGVNDVPPPRSDSAVNAPPPEQHKRVSDFVNEAPNARYVFDSRRNGDHPETELCRVTPQGGMSCIKVAVQSAALFKSMQGLGFYCALPAEPTRTHMECNRIPR</sequence>
<dbReference type="GeneID" id="92177917"/>
<evidence type="ECO:0000313" key="3">
    <source>
        <dbReference type="Proteomes" id="UP001388673"/>
    </source>
</evidence>
<protein>
    <submittedName>
        <fullName evidence="2">Uncharacterized protein</fullName>
    </submittedName>
</protein>
<comment type="caution">
    <text evidence="2">The sequence shown here is derived from an EMBL/GenBank/DDBJ whole genome shotgun (WGS) entry which is preliminary data.</text>
</comment>
<name>A0AAW0Z777_9TREE</name>
<dbReference type="EMBL" id="JBCAWK010000001">
    <property type="protein sequence ID" value="KAK8870087.1"/>
    <property type="molecule type" value="Genomic_DNA"/>
</dbReference>